<dbReference type="PANTHER" id="PTHR38448:SF1">
    <property type="entry name" value="YLBF FAMILY REGULATOR"/>
    <property type="match status" value="1"/>
</dbReference>
<gene>
    <name evidence="1" type="ORF">HII30_10740</name>
</gene>
<evidence type="ECO:0008006" key="3">
    <source>
        <dbReference type="Google" id="ProtNLM"/>
    </source>
</evidence>
<sequence length="149" mass="17095">MVTQEQRVNKYGMPSYNTRDLIIREDIMAKAEELADLISTSDEVRTFQQAEEKIRNHEHVQQLIKTIKKKQKEIVAFETFKNLDMVAKIEGEIDELQDQIDSIPLVVEFQQSQSDINYLLQLVMSVIHDTVSQKVNVETGKDTPPSSCG</sequence>
<accession>A0A848M5L7</accession>
<dbReference type="Gene3D" id="1.20.1500.10">
    <property type="entry name" value="YheA/YmcA-like"/>
    <property type="match status" value="1"/>
</dbReference>
<dbReference type="Proteomes" id="UP000565468">
    <property type="component" value="Unassembled WGS sequence"/>
</dbReference>
<dbReference type="AlphaFoldDB" id="A0A848M5L7"/>
<evidence type="ECO:0000313" key="1">
    <source>
        <dbReference type="EMBL" id="NMO96247.1"/>
    </source>
</evidence>
<dbReference type="InterPro" id="IPR010368">
    <property type="entry name" value="Com_YlbF"/>
</dbReference>
<reference evidence="1 2" key="1">
    <citation type="submission" date="2020-04" db="EMBL/GenBank/DDBJ databases">
        <title>Paenibacillus algicola sp. nov., a novel marine bacterium producing alginate lyase.</title>
        <authorList>
            <person name="Huang H."/>
        </authorList>
    </citation>
    <scope>NUCLEOTIDE SEQUENCE [LARGE SCALE GENOMIC DNA]</scope>
    <source>
        <strain evidence="1 2">L7-75</strain>
    </source>
</reference>
<proteinExistence type="predicted"/>
<keyword evidence="2" id="KW-1185">Reference proteome</keyword>
<organism evidence="1 2">
    <name type="scientific">Paenibacillus lemnae</name>
    <dbReference type="NCBI Taxonomy" id="1330551"/>
    <lineage>
        <taxon>Bacteria</taxon>
        <taxon>Bacillati</taxon>
        <taxon>Bacillota</taxon>
        <taxon>Bacilli</taxon>
        <taxon>Bacillales</taxon>
        <taxon>Paenibacillaceae</taxon>
        <taxon>Paenibacillus</taxon>
    </lineage>
</organism>
<dbReference type="SUPFAM" id="SSF158622">
    <property type="entry name" value="YheA/YmcA-like"/>
    <property type="match status" value="1"/>
</dbReference>
<dbReference type="EMBL" id="JABBPN010000008">
    <property type="protein sequence ID" value="NMO96247.1"/>
    <property type="molecule type" value="Genomic_DNA"/>
</dbReference>
<dbReference type="Pfam" id="PF06133">
    <property type="entry name" value="Com_YlbF"/>
    <property type="match status" value="1"/>
</dbReference>
<evidence type="ECO:0000313" key="2">
    <source>
        <dbReference type="Proteomes" id="UP000565468"/>
    </source>
</evidence>
<comment type="caution">
    <text evidence="1">The sequence shown here is derived from an EMBL/GenBank/DDBJ whole genome shotgun (WGS) entry which is preliminary data.</text>
</comment>
<dbReference type="InterPro" id="IPR023378">
    <property type="entry name" value="YheA/YmcA-like_dom_sf"/>
</dbReference>
<protein>
    <recommendedName>
        <fullName evidence="3">Master regulator for biofilm formation</fullName>
    </recommendedName>
</protein>
<dbReference type="RefSeq" id="WP_169505029.1">
    <property type="nucleotide sequence ID" value="NZ_JABBPN010000008.1"/>
</dbReference>
<dbReference type="InterPro" id="IPR052767">
    <property type="entry name" value="Bact_com_dev_regulator"/>
</dbReference>
<name>A0A848M5L7_PAELE</name>
<dbReference type="PANTHER" id="PTHR38448">
    <property type="entry name" value="REGULATORY PROTEIN YLBF-RELATED"/>
    <property type="match status" value="1"/>
</dbReference>